<dbReference type="GO" id="GO:0042744">
    <property type="term" value="P:hydrogen peroxide catabolic process"/>
    <property type="evidence" value="ECO:0007669"/>
    <property type="project" value="UniProtKB-KW"/>
</dbReference>
<dbReference type="PRINTS" id="PR00458">
    <property type="entry name" value="PEROXIDASE"/>
</dbReference>
<proteinExistence type="inferred from homology"/>
<feature type="signal peptide" evidence="18">
    <location>
        <begin position="1"/>
        <end position="25"/>
    </location>
</feature>
<feature type="disulfide bond" evidence="17">
    <location>
        <begin position="67"/>
        <end position="72"/>
    </location>
</feature>
<feature type="active site" description="Proton acceptor" evidence="13">
    <location>
        <position position="65"/>
    </location>
</feature>
<keyword evidence="18" id="KW-0964">Secreted</keyword>
<dbReference type="PROSITE" id="PS50873">
    <property type="entry name" value="PEROXIDASE_4"/>
    <property type="match status" value="1"/>
</dbReference>
<evidence type="ECO:0000259" key="19">
    <source>
        <dbReference type="PROSITE" id="PS50873"/>
    </source>
</evidence>
<feature type="binding site" evidence="15">
    <location>
        <position position="87"/>
    </location>
    <ligand>
        <name>Ca(2+)</name>
        <dbReference type="ChEBI" id="CHEBI:29108"/>
        <label>1</label>
    </ligand>
</feature>
<evidence type="ECO:0000256" key="17">
    <source>
        <dbReference type="PIRSR" id="PIRSR600823-5"/>
    </source>
</evidence>
<protein>
    <recommendedName>
        <fullName evidence="18">Peroxidase</fullName>
        <ecNumber evidence="18">1.11.1.7</ecNumber>
    </recommendedName>
</protein>
<name>A0AAQ3KIT2_9LILI</name>
<feature type="site" description="Transition state stabilizer" evidence="16">
    <location>
        <position position="61"/>
    </location>
</feature>
<feature type="binding site" evidence="15">
    <location>
        <position position="73"/>
    </location>
    <ligand>
        <name>Ca(2+)</name>
        <dbReference type="ChEBI" id="CHEBI:29108"/>
        <label>1</label>
    </ligand>
</feature>
<keyword evidence="9 17" id="KW-1015">Disulfide bond</keyword>
<evidence type="ECO:0000256" key="5">
    <source>
        <dbReference type="ARBA" id="ARBA00022723"/>
    </source>
</evidence>
<dbReference type="FunFam" id="1.10.420.10:FF:000001">
    <property type="entry name" value="Peroxidase"/>
    <property type="match status" value="1"/>
</dbReference>
<evidence type="ECO:0000256" key="4">
    <source>
        <dbReference type="ARBA" id="ARBA00022617"/>
    </source>
</evidence>
<keyword evidence="12 18" id="KW-0376">Hydrogen peroxide</keyword>
<evidence type="ECO:0000256" key="9">
    <source>
        <dbReference type="ARBA" id="ARBA00023157"/>
    </source>
</evidence>
<dbReference type="PRINTS" id="PR00461">
    <property type="entry name" value="PLPEROXIDASE"/>
</dbReference>
<feature type="disulfide bond" evidence="17">
    <location>
        <begin position="34"/>
        <end position="114"/>
    </location>
</feature>
<accession>A0AAQ3KIT2</accession>
<dbReference type="PANTHER" id="PTHR31517:SF84">
    <property type="entry name" value="PEROXIDASE"/>
    <property type="match status" value="1"/>
</dbReference>
<dbReference type="EMBL" id="CP136894">
    <property type="protein sequence ID" value="WOL07112.1"/>
    <property type="molecule type" value="Genomic_DNA"/>
</dbReference>
<dbReference type="FunFam" id="1.10.520.10:FF:000001">
    <property type="entry name" value="Peroxidase"/>
    <property type="match status" value="1"/>
</dbReference>
<dbReference type="EC" id="1.11.1.7" evidence="18"/>
<evidence type="ECO:0000256" key="12">
    <source>
        <dbReference type="ARBA" id="ARBA00023324"/>
    </source>
</evidence>
<dbReference type="InterPro" id="IPR019793">
    <property type="entry name" value="Peroxidases_heam-ligand_BS"/>
</dbReference>
<dbReference type="PROSITE" id="PS00435">
    <property type="entry name" value="PEROXIDASE_1"/>
    <property type="match status" value="1"/>
</dbReference>
<evidence type="ECO:0000256" key="6">
    <source>
        <dbReference type="ARBA" id="ARBA00022837"/>
    </source>
</evidence>
<organism evidence="20 21">
    <name type="scientific">Canna indica</name>
    <name type="common">Indian-shot</name>
    <dbReference type="NCBI Taxonomy" id="4628"/>
    <lineage>
        <taxon>Eukaryota</taxon>
        <taxon>Viridiplantae</taxon>
        <taxon>Streptophyta</taxon>
        <taxon>Embryophyta</taxon>
        <taxon>Tracheophyta</taxon>
        <taxon>Spermatophyta</taxon>
        <taxon>Magnoliopsida</taxon>
        <taxon>Liliopsida</taxon>
        <taxon>Zingiberales</taxon>
        <taxon>Cannaceae</taxon>
        <taxon>Canna</taxon>
    </lineage>
</organism>
<keyword evidence="11" id="KW-0873">Pyrrolidone carboxylic acid</keyword>
<keyword evidence="7 18" id="KW-0560">Oxidoreductase</keyword>
<evidence type="ECO:0000256" key="2">
    <source>
        <dbReference type="ARBA" id="ARBA00006873"/>
    </source>
</evidence>
<evidence type="ECO:0000313" key="20">
    <source>
        <dbReference type="EMBL" id="WOL07112.1"/>
    </source>
</evidence>
<comment type="subcellular location">
    <subcellularLocation>
        <location evidence="18">Secreted</location>
    </subcellularLocation>
</comment>
<reference evidence="20 21" key="1">
    <citation type="submission" date="2023-10" db="EMBL/GenBank/DDBJ databases">
        <title>Chromosome-scale genome assembly provides insights into flower coloration mechanisms of Canna indica.</title>
        <authorList>
            <person name="Li C."/>
        </authorList>
    </citation>
    <scope>NUCLEOTIDE SEQUENCE [LARGE SCALE GENOMIC DNA]</scope>
    <source>
        <tissue evidence="20">Flower</tissue>
    </source>
</reference>
<evidence type="ECO:0000256" key="3">
    <source>
        <dbReference type="ARBA" id="ARBA00022559"/>
    </source>
</evidence>
<feature type="binding site" evidence="15">
    <location>
        <position position="71"/>
    </location>
    <ligand>
        <name>Ca(2+)</name>
        <dbReference type="ChEBI" id="CHEBI:29108"/>
        <label>1</label>
    </ligand>
</feature>
<comment type="similarity">
    <text evidence="2">Belongs to the peroxidase family. Ascorbate peroxidase subfamily.</text>
</comment>
<evidence type="ECO:0000256" key="16">
    <source>
        <dbReference type="PIRSR" id="PIRSR600823-4"/>
    </source>
</evidence>
<feature type="binding site" evidence="15">
    <location>
        <position position="66"/>
    </location>
    <ligand>
        <name>Ca(2+)</name>
        <dbReference type="ChEBI" id="CHEBI:29108"/>
        <label>1</label>
    </ligand>
</feature>
<dbReference type="AlphaFoldDB" id="A0AAQ3KIT2"/>
<dbReference type="InterPro" id="IPR033905">
    <property type="entry name" value="Secretory_peroxidase"/>
</dbReference>
<dbReference type="InterPro" id="IPR010255">
    <property type="entry name" value="Haem_peroxidase_sf"/>
</dbReference>
<dbReference type="Gene3D" id="1.10.520.10">
    <property type="match status" value="1"/>
</dbReference>
<comment type="function">
    <text evidence="18">Removal of H(2)O(2), oxidation of toxic reductants, biosynthesis and degradation of lignin, suberization, auxin catabolism, response to environmental stresses such as wounding, pathogen attack and oxidative stress.</text>
</comment>
<evidence type="ECO:0000256" key="7">
    <source>
        <dbReference type="ARBA" id="ARBA00023002"/>
    </source>
</evidence>
<evidence type="ECO:0000256" key="10">
    <source>
        <dbReference type="ARBA" id="ARBA00023180"/>
    </source>
</evidence>
<evidence type="ECO:0000256" key="18">
    <source>
        <dbReference type="RuleBase" id="RU362060"/>
    </source>
</evidence>
<evidence type="ECO:0000256" key="14">
    <source>
        <dbReference type="PIRSR" id="PIRSR600823-2"/>
    </source>
</evidence>
<keyword evidence="8 15" id="KW-0408">Iron</keyword>
<evidence type="ECO:0000256" key="11">
    <source>
        <dbReference type="ARBA" id="ARBA00023283"/>
    </source>
</evidence>
<comment type="similarity">
    <text evidence="18">Belongs to the peroxidase family. Classical plant (class III) peroxidase subfamily.</text>
</comment>
<dbReference type="GO" id="GO:0006979">
    <property type="term" value="P:response to oxidative stress"/>
    <property type="evidence" value="ECO:0007669"/>
    <property type="project" value="UniProtKB-UniRule"/>
</dbReference>
<dbReference type="InterPro" id="IPR002016">
    <property type="entry name" value="Haem_peroxidase"/>
</dbReference>
<dbReference type="PROSITE" id="PS00436">
    <property type="entry name" value="PEROXIDASE_2"/>
    <property type="match status" value="1"/>
</dbReference>
<dbReference type="SUPFAM" id="SSF48113">
    <property type="entry name" value="Heme-dependent peroxidases"/>
    <property type="match status" value="1"/>
</dbReference>
<evidence type="ECO:0000256" key="13">
    <source>
        <dbReference type="PIRSR" id="PIRSR600823-1"/>
    </source>
</evidence>
<dbReference type="InterPro" id="IPR000823">
    <property type="entry name" value="Peroxidase_pln"/>
</dbReference>
<feature type="disulfide bond" evidence="17">
    <location>
        <begin position="120"/>
        <end position="322"/>
    </location>
</feature>
<feature type="binding site" evidence="14">
    <location>
        <position position="162"/>
    </location>
    <ligand>
        <name>substrate</name>
    </ligand>
</feature>
<evidence type="ECO:0000256" key="8">
    <source>
        <dbReference type="ARBA" id="ARBA00023004"/>
    </source>
</evidence>
<comment type="catalytic activity">
    <reaction evidence="1 18">
        <text>2 a phenolic donor + H2O2 = 2 a phenolic radical donor + 2 H2O</text>
        <dbReference type="Rhea" id="RHEA:56136"/>
        <dbReference type="ChEBI" id="CHEBI:15377"/>
        <dbReference type="ChEBI" id="CHEBI:16240"/>
        <dbReference type="ChEBI" id="CHEBI:139520"/>
        <dbReference type="ChEBI" id="CHEBI:139521"/>
        <dbReference type="EC" id="1.11.1.7"/>
    </reaction>
</comment>
<dbReference type="GO" id="GO:0005576">
    <property type="term" value="C:extracellular region"/>
    <property type="evidence" value="ECO:0007669"/>
    <property type="project" value="UniProtKB-SubCell"/>
</dbReference>
<comment type="cofactor">
    <cofactor evidence="15 18">
        <name>heme b</name>
        <dbReference type="ChEBI" id="CHEBI:60344"/>
    </cofactor>
    <text evidence="15 18">Binds 1 heme b (iron(II)-protoporphyrin IX) group per subunit.</text>
</comment>
<dbReference type="GO" id="GO:0046872">
    <property type="term" value="F:metal ion binding"/>
    <property type="evidence" value="ECO:0007669"/>
    <property type="project" value="UniProtKB-UniRule"/>
</dbReference>
<dbReference type="Gene3D" id="1.10.420.10">
    <property type="entry name" value="Peroxidase, domain 2"/>
    <property type="match status" value="1"/>
</dbReference>
<keyword evidence="3 18" id="KW-0575">Peroxidase</keyword>
<keyword evidence="18" id="KW-0732">Signal</keyword>
<feature type="domain" description="Plant heme peroxidase family profile" evidence="19">
    <location>
        <begin position="24"/>
        <end position="326"/>
    </location>
</feature>
<feature type="chain" id="PRO_5042666213" description="Peroxidase" evidence="18">
    <location>
        <begin position="26"/>
        <end position="326"/>
    </location>
</feature>
<evidence type="ECO:0000256" key="1">
    <source>
        <dbReference type="ARBA" id="ARBA00000189"/>
    </source>
</evidence>
<gene>
    <name evidence="20" type="ORF">Cni_G15849</name>
</gene>
<dbReference type="CDD" id="cd00693">
    <property type="entry name" value="secretory_peroxidase"/>
    <property type="match status" value="1"/>
</dbReference>
<dbReference type="PANTHER" id="PTHR31517">
    <property type="match status" value="1"/>
</dbReference>
<keyword evidence="21" id="KW-1185">Reference proteome</keyword>
<dbReference type="InterPro" id="IPR019794">
    <property type="entry name" value="Peroxidases_AS"/>
</dbReference>
<feature type="binding site" description="axial binding residue" evidence="15">
    <location>
        <position position="192"/>
    </location>
    <ligand>
        <name>heme b</name>
        <dbReference type="ChEBI" id="CHEBI:60344"/>
    </ligand>
    <ligandPart>
        <name>Fe</name>
        <dbReference type="ChEBI" id="CHEBI:18248"/>
    </ligandPart>
</feature>
<dbReference type="GO" id="GO:0020037">
    <property type="term" value="F:heme binding"/>
    <property type="evidence" value="ECO:0007669"/>
    <property type="project" value="UniProtKB-UniRule"/>
</dbReference>
<dbReference type="GO" id="GO:0140825">
    <property type="term" value="F:lactoperoxidase activity"/>
    <property type="evidence" value="ECO:0007669"/>
    <property type="project" value="UniProtKB-EC"/>
</dbReference>
<feature type="binding site" evidence="15">
    <location>
        <position position="75"/>
    </location>
    <ligand>
        <name>Ca(2+)</name>
        <dbReference type="ChEBI" id="CHEBI:29108"/>
        <label>1</label>
    </ligand>
</feature>
<sequence>MELRRGAVTVFVLVMCLCSMPEAQLQVGFYESTCPQAEAVVAEELRRGLASNIGLAAGLVRMHFHDCFVRGCDGSVLIDSTSTNKAEKDSPINNPSLRGFEVIDNAKTRLESACKGIVSCADVLAFAARDSVAMTGGMRYQVPGGRRDGRVSLDSEVLTNLPGPTFDVSQLNQSFANKGLNMEEMVTLSGAHSIGRSHCSSFSSRLYSFNATASEDPSLDANYAAQLKQQCPQSSNNSSLVVFMDPRSPYSMDASYYGNLLQNLGLFASDQVLASDSATASQVMQNVAGGGIAWKRKFAAAMAKMGQIGVLTGSDGEIRTNCRVIN</sequence>
<keyword evidence="5 15" id="KW-0479">Metal-binding</keyword>
<evidence type="ECO:0000313" key="21">
    <source>
        <dbReference type="Proteomes" id="UP001327560"/>
    </source>
</evidence>
<feature type="binding site" evidence="15">
    <location>
        <position position="69"/>
    </location>
    <ligand>
        <name>Ca(2+)</name>
        <dbReference type="ChEBI" id="CHEBI:29108"/>
        <label>1</label>
    </ligand>
</feature>
<dbReference type="Proteomes" id="UP001327560">
    <property type="component" value="Chromosome 5"/>
</dbReference>
<keyword evidence="6 15" id="KW-0106">Calcium</keyword>
<dbReference type="Pfam" id="PF00141">
    <property type="entry name" value="peroxidase"/>
    <property type="match status" value="1"/>
</dbReference>
<evidence type="ECO:0000256" key="15">
    <source>
        <dbReference type="PIRSR" id="PIRSR600823-3"/>
    </source>
</evidence>
<keyword evidence="10" id="KW-0325">Glycoprotein</keyword>
<feature type="disulfide bond" evidence="17">
    <location>
        <begin position="199"/>
        <end position="231"/>
    </location>
</feature>
<feature type="binding site" evidence="15">
    <location>
        <position position="253"/>
    </location>
    <ligand>
        <name>Ca(2+)</name>
        <dbReference type="ChEBI" id="CHEBI:29108"/>
        <label>2</label>
    </ligand>
</feature>
<feature type="binding site" evidence="15">
    <location>
        <position position="245"/>
    </location>
    <ligand>
        <name>Ca(2+)</name>
        <dbReference type="ChEBI" id="CHEBI:29108"/>
        <label>2</label>
    </ligand>
</feature>
<keyword evidence="4 18" id="KW-0349">Heme</keyword>
<comment type="cofactor">
    <cofactor evidence="15 18">
        <name>Ca(2+)</name>
        <dbReference type="ChEBI" id="CHEBI:29108"/>
    </cofactor>
    <text evidence="15 18">Binds 2 calcium ions per subunit.</text>
</comment>